<keyword evidence="2" id="KW-1185">Reference proteome</keyword>
<comment type="caution">
    <text evidence="1">The sequence shown here is derived from an EMBL/GenBank/DDBJ whole genome shotgun (WGS) entry which is preliminary data.</text>
</comment>
<dbReference type="AlphaFoldDB" id="A0AAQ4DR51"/>
<protein>
    <submittedName>
        <fullName evidence="1">Uncharacterized protein</fullName>
    </submittedName>
</protein>
<dbReference type="Proteomes" id="UP001321473">
    <property type="component" value="Unassembled WGS sequence"/>
</dbReference>
<gene>
    <name evidence="1" type="ORF">V5799_032449</name>
</gene>
<name>A0AAQ4DR51_AMBAM</name>
<evidence type="ECO:0000313" key="2">
    <source>
        <dbReference type="Proteomes" id="UP001321473"/>
    </source>
</evidence>
<evidence type="ECO:0000313" key="1">
    <source>
        <dbReference type="EMBL" id="KAK8764941.1"/>
    </source>
</evidence>
<organism evidence="1 2">
    <name type="scientific">Amblyomma americanum</name>
    <name type="common">Lone star tick</name>
    <dbReference type="NCBI Taxonomy" id="6943"/>
    <lineage>
        <taxon>Eukaryota</taxon>
        <taxon>Metazoa</taxon>
        <taxon>Ecdysozoa</taxon>
        <taxon>Arthropoda</taxon>
        <taxon>Chelicerata</taxon>
        <taxon>Arachnida</taxon>
        <taxon>Acari</taxon>
        <taxon>Parasitiformes</taxon>
        <taxon>Ixodida</taxon>
        <taxon>Ixodoidea</taxon>
        <taxon>Ixodidae</taxon>
        <taxon>Amblyomminae</taxon>
        <taxon>Amblyomma</taxon>
    </lineage>
</organism>
<feature type="non-terminal residue" evidence="1">
    <location>
        <position position="1"/>
    </location>
</feature>
<reference evidence="1 2" key="1">
    <citation type="journal article" date="2023" name="Arcadia Sci">
        <title>De novo assembly of a long-read Amblyomma americanum tick genome.</title>
        <authorList>
            <person name="Chou S."/>
            <person name="Poskanzer K.E."/>
            <person name="Rollins M."/>
            <person name="Thuy-Boun P.S."/>
        </authorList>
    </citation>
    <scope>NUCLEOTIDE SEQUENCE [LARGE SCALE GENOMIC DNA]</scope>
    <source>
        <strain evidence="1">F_SG_1</strain>
        <tissue evidence="1">Salivary glands</tissue>
    </source>
</reference>
<sequence length="50" mass="5781">KALRRHKWRDCSSRPCMARHSLVQGSYSPFQATGSRMCPQVCTLAYRQSH</sequence>
<accession>A0AAQ4DR51</accession>
<proteinExistence type="predicted"/>
<dbReference type="EMBL" id="JARKHS020027914">
    <property type="protein sequence ID" value="KAK8764941.1"/>
    <property type="molecule type" value="Genomic_DNA"/>
</dbReference>